<dbReference type="Gene3D" id="3.30.2270.10">
    <property type="entry name" value="Folate-binding superfamily"/>
    <property type="match status" value="1"/>
</dbReference>
<dbReference type="EMBL" id="CP035033">
    <property type="protein sequence ID" value="QAB16027.1"/>
    <property type="molecule type" value="Genomic_DNA"/>
</dbReference>
<accession>A0A410H556</accession>
<evidence type="ECO:0000313" key="1">
    <source>
        <dbReference type="EMBL" id="QAB16027.1"/>
    </source>
</evidence>
<protein>
    <submittedName>
        <fullName evidence="1">Sarcosine oxidase subunit delta</fullName>
    </submittedName>
</protein>
<dbReference type="AlphaFoldDB" id="A0A410H556"/>
<reference evidence="1 2" key="1">
    <citation type="journal article" date="2018" name="Environ. Microbiol.">
        <title>Genomes of ubiquitous marine and hypersaline Hydrogenovibrio, Thiomicrorhabdus and Thiomicrospira spp. encode a diversity of mechanisms to sustain chemolithoautotrophy in heterogeneous environments.</title>
        <authorList>
            <person name="Scott K.M."/>
            <person name="Williams J."/>
            <person name="Porter C.M.B."/>
            <person name="Russel S."/>
            <person name="Harmer T.L."/>
            <person name="Paul J.H."/>
            <person name="Antonen K.M."/>
            <person name="Bridges M.K."/>
            <person name="Camper G.J."/>
            <person name="Campla C.K."/>
            <person name="Casella L.G."/>
            <person name="Chase E."/>
            <person name="Conrad J.W."/>
            <person name="Cruz M.C."/>
            <person name="Dunlap D.S."/>
            <person name="Duran L."/>
            <person name="Fahsbender E.M."/>
            <person name="Goldsmith D.B."/>
            <person name="Keeley R.F."/>
            <person name="Kondoff M.R."/>
            <person name="Kussy B.I."/>
            <person name="Lane M.K."/>
            <person name="Lawler S."/>
            <person name="Leigh B.A."/>
            <person name="Lewis C."/>
            <person name="Lostal L.M."/>
            <person name="Marking D."/>
            <person name="Mancera P.A."/>
            <person name="McClenthan E.C."/>
            <person name="McIntyre E.A."/>
            <person name="Mine J.A."/>
            <person name="Modi S."/>
            <person name="Moore B.D."/>
            <person name="Morgan W.A."/>
            <person name="Nelson K.M."/>
            <person name="Nguyen K.N."/>
            <person name="Ogburn N."/>
            <person name="Parrino D.G."/>
            <person name="Pedapudi A.D."/>
            <person name="Pelham R.P."/>
            <person name="Preece A.M."/>
            <person name="Rampersad E.A."/>
            <person name="Richardson J.C."/>
            <person name="Rodgers C.M."/>
            <person name="Schaffer B.L."/>
            <person name="Sheridan N.E."/>
            <person name="Solone M.R."/>
            <person name="Staley Z.R."/>
            <person name="Tabuchi M."/>
            <person name="Waide R.J."/>
            <person name="Wanjugi P.W."/>
            <person name="Young S."/>
            <person name="Clum A."/>
            <person name="Daum C."/>
            <person name="Huntemann M."/>
            <person name="Ivanova N."/>
            <person name="Kyrpides N."/>
            <person name="Mikhailova N."/>
            <person name="Palaniappan K."/>
            <person name="Pillay M."/>
            <person name="Reddy T.B.K."/>
            <person name="Shapiro N."/>
            <person name="Stamatis D."/>
            <person name="Varghese N."/>
            <person name="Woyke T."/>
            <person name="Boden R."/>
            <person name="Freyermuth S.K."/>
            <person name="Kerfeld C.A."/>
        </authorList>
    </citation>
    <scope>NUCLEOTIDE SEQUENCE [LARGE SCALE GENOMIC DNA]</scope>
    <source>
        <strain evidence="1 2">JR-2</strain>
    </source>
</reference>
<dbReference type="Proteomes" id="UP000285478">
    <property type="component" value="Chromosome"/>
</dbReference>
<dbReference type="InterPro" id="IPR038561">
    <property type="entry name" value="SoxD_sf"/>
</dbReference>
<proteinExistence type="predicted"/>
<organism evidence="1 2">
    <name type="scientific">Hydrogenovibrio thermophilus</name>
    <dbReference type="NCBI Taxonomy" id="265883"/>
    <lineage>
        <taxon>Bacteria</taxon>
        <taxon>Pseudomonadati</taxon>
        <taxon>Pseudomonadota</taxon>
        <taxon>Gammaproteobacteria</taxon>
        <taxon>Thiotrichales</taxon>
        <taxon>Piscirickettsiaceae</taxon>
        <taxon>Hydrogenovibrio</taxon>
    </lineage>
</organism>
<keyword evidence="2" id="KW-1185">Reference proteome</keyword>
<name>A0A410H556_9GAMM</name>
<dbReference type="GO" id="GO:0046653">
    <property type="term" value="P:tetrahydrofolate metabolic process"/>
    <property type="evidence" value="ECO:0007669"/>
    <property type="project" value="InterPro"/>
</dbReference>
<sequence>MKFVTCPSLGRRALSEFTYGGRLEREPDQETVSEKEWADYVFYHNGAPQTQTEWWYHRPTGIWFLFERNTLTDRITQVEFANKGIAHEA</sequence>
<dbReference type="GO" id="GO:0008115">
    <property type="term" value="F:sarcosine oxidase activity"/>
    <property type="evidence" value="ECO:0007669"/>
    <property type="project" value="InterPro"/>
</dbReference>
<dbReference type="KEGG" id="htr:EPV75_10285"/>
<dbReference type="Pfam" id="PF04267">
    <property type="entry name" value="SoxD"/>
    <property type="match status" value="1"/>
</dbReference>
<dbReference type="RefSeq" id="WP_128385327.1">
    <property type="nucleotide sequence ID" value="NZ_CP035033.1"/>
</dbReference>
<dbReference type="InterPro" id="IPR006279">
    <property type="entry name" value="SoxD"/>
</dbReference>
<evidence type="ECO:0000313" key="2">
    <source>
        <dbReference type="Proteomes" id="UP000285478"/>
    </source>
</evidence>
<gene>
    <name evidence="1" type="ORF">EPV75_10285</name>
</gene>